<protein>
    <recommendedName>
        <fullName evidence="2">YdbS-like PH domain-containing protein</fullName>
    </recommendedName>
</protein>
<organism evidence="3">
    <name type="scientific">uncultured Acidimicrobiales bacterium</name>
    <dbReference type="NCBI Taxonomy" id="310071"/>
    <lineage>
        <taxon>Bacteria</taxon>
        <taxon>Bacillati</taxon>
        <taxon>Actinomycetota</taxon>
        <taxon>Acidimicrobiia</taxon>
        <taxon>Acidimicrobiales</taxon>
        <taxon>environmental samples</taxon>
    </lineage>
</organism>
<dbReference type="EMBL" id="CADCSZ010000221">
    <property type="protein sequence ID" value="CAA9277229.1"/>
    <property type="molecule type" value="Genomic_DNA"/>
</dbReference>
<dbReference type="InterPro" id="IPR014529">
    <property type="entry name" value="UCP026631"/>
</dbReference>
<sequence length="496" mass="51594">MSELPPATDTAPPRMAVVLERRRQHPLGPLLRLQGMGQALVVGVFAGGSGGGWMRLLSVVPILLLIAVRVVEWARTSYEVADGALRVDSGLLTRRRREVPLDRVQQVDVRRGLRHRLFGLSQVTVDAAGASGGEVSLILSNADTARFRGVLVPVVTRETAAVEAERADGGDGAGPGPLVRLRPGQLALAGVTGAKQLVMLAVLGSALQLLDNVPADVREAVAERLPRGTGWLIAAAVLAVPAWVALAAVAQLATDLGFTLTSDGSVLNVRRGFPTEREASLPLDRVQVVRVGQTLLRRPLGLVSVQVSAAGSGSSAEAQVSRLTVPILPAERLDHLVGAVLAGATPLPPLAAAPPAARRRQVLRRVVPAVAVAGAAAALLWPWGLVAALVVPAAAAAGELAYRGLGHARTGTHMVARRGGLGQRTVVLPVARTQSARVRQTLLQRRAGLATLSLDAAGRGNVAVAIDLPAEEAVRLAEGAATAAAARADERLLRRR</sequence>
<dbReference type="Pfam" id="PF03703">
    <property type="entry name" value="bPH_2"/>
    <property type="match status" value="3"/>
</dbReference>
<dbReference type="PANTHER" id="PTHR34473">
    <property type="entry name" value="UPF0699 TRANSMEMBRANE PROTEIN YDBS"/>
    <property type="match status" value="1"/>
</dbReference>
<dbReference type="PANTHER" id="PTHR34473:SF3">
    <property type="entry name" value="TRANSMEMBRANE PROTEIN-RELATED"/>
    <property type="match status" value="1"/>
</dbReference>
<feature type="domain" description="YdbS-like PH" evidence="2">
    <location>
        <begin position="73"/>
        <end position="146"/>
    </location>
</feature>
<feature type="transmembrane region" description="Helical" evidence="1">
    <location>
        <begin position="366"/>
        <end position="391"/>
    </location>
</feature>
<keyword evidence="1" id="KW-0812">Transmembrane</keyword>
<evidence type="ECO:0000259" key="2">
    <source>
        <dbReference type="Pfam" id="PF03703"/>
    </source>
</evidence>
<evidence type="ECO:0000313" key="3">
    <source>
        <dbReference type="EMBL" id="CAA9277229.1"/>
    </source>
</evidence>
<feature type="domain" description="YdbS-like PH" evidence="2">
    <location>
        <begin position="402"/>
        <end position="477"/>
    </location>
</feature>
<dbReference type="PIRSF" id="PIRSF026631">
    <property type="entry name" value="UCP026631"/>
    <property type="match status" value="1"/>
</dbReference>
<keyword evidence="1" id="KW-0472">Membrane</keyword>
<evidence type="ECO:0000256" key="1">
    <source>
        <dbReference type="SAM" id="Phobius"/>
    </source>
</evidence>
<dbReference type="AlphaFoldDB" id="A0A6J4JHX2"/>
<feature type="transmembrane region" description="Helical" evidence="1">
    <location>
        <begin position="186"/>
        <end position="210"/>
    </location>
</feature>
<gene>
    <name evidence="3" type="ORF">AVDCRST_MAG76-3755</name>
</gene>
<name>A0A6J4JHX2_9ACTN</name>
<accession>A0A6J4JHX2</accession>
<feature type="transmembrane region" description="Helical" evidence="1">
    <location>
        <begin position="230"/>
        <end position="250"/>
    </location>
</feature>
<feature type="transmembrane region" description="Helical" evidence="1">
    <location>
        <begin position="53"/>
        <end position="71"/>
    </location>
</feature>
<keyword evidence="1" id="KW-1133">Transmembrane helix</keyword>
<proteinExistence type="predicted"/>
<feature type="domain" description="YdbS-like PH" evidence="2">
    <location>
        <begin position="259"/>
        <end position="333"/>
    </location>
</feature>
<dbReference type="InterPro" id="IPR005182">
    <property type="entry name" value="YdbS-like_PH"/>
</dbReference>
<reference evidence="3" key="1">
    <citation type="submission" date="2020-02" db="EMBL/GenBank/DDBJ databases">
        <authorList>
            <person name="Meier V. D."/>
        </authorList>
    </citation>
    <scope>NUCLEOTIDE SEQUENCE</scope>
    <source>
        <strain evidence="3">AVDCRST_MAG76</strain>
    </source>
</reference>